<dbReference type="Proteomes" id="UP000190460">
    <property type="component" value="Unassembled WGS sequence"/>
</dbReference>
<evidence type="ECO:0000256" key="3">
    <source>
        <dbReference type="ARBA" id="ARBA00022519"/>
    </source>
</evidence>
<organism evidence="12 13">
    <name type="scientific">Thiothrix eikelboomii</name>
    <dbReference type="NCBI Taxonomy" id="92487"/>
    <lineage>
        <taxon>Bacteria</taxon>
        <taxon>Pseudomonadati</taxon>
        <taxon>Pseudomonadota</taxon>
        <taxon>Gammaproteobacteria</taxon>
        <taxon>Thiotrichales</taxon>
        <taxon>Thiotrichaceae</taxon>
        <taxon>Thiothrix</taxon>
    </lineage>
</organism>
<keyword evidence="13" id="KW-1185">Reference proteome</keyword>
<dbReference type="UniPathway" id="UPA00359">
    <property type="reaction ID" value="UER00480"/>
</dbReference>
<feature type="binding site" evidence="10">
    <location>
        <position position="41"/>
    </location>
    <ligand>
        <name>Mn(2+)</name>
        <dbReference type="ChEBI" id="CHEBI:29035"/>
        <label>1</label>
    </ligand>
</feature>
<dbReference type="HAMAP" id="MF_00575">
    <property type="entry name" value="LpxH"/>
    <property type="match status" value="1"/>
</dbReference>
<feature type="binding site" evidence="10">
    <location>
        <position position="201"/>
    </location>
    <ligand>
        <name>Mn(2+)</name>
        <dbReference type="ChEBI" id="CHEBI:29035"/>
        <label>1</label>
    </ligand>
</feature>
<dbReference type="GO" id="GO:0019897">
    <property type="term" value="C:extrinsic component of plasma membrane"/>
    <property type="evidence" value="ECO:0007669"/>
    <property type="project" value="UniProtKB-UniRule"/>
</dbReference>
<dbReference type="InterPro" id="IPR004843">
    <property type="entry name" value="Calcineurin-like_PHP"/>
</dbReference>
<feature type="binding site" evidence="10">
    <location>
        <position position="8"/>
    </location>
    <ligand>
        <name>Mn(2+)</name>
        <dbReference type="ChEBI" id="CHEBI:29035"/>
        <label>1</label>
    </ligand>
</feature>
<evidence type="ECO:0000256" key="5">
    <source>
        <dbReference type="ARBA" id="ARBA00022723"/>
    </source>
</evidence>
<dbReference type="AlphaFoldDB" id="A0A1T4WKW9"/>
<feature type="binding site" evidence="10">
    <location>
        <position position="41"/>
    </location>
    <ligand>
        <name>Mn(2+)</name>
        <dbReference type="ChEBI" id="CHEBI:29035"/>
        <label>2</label>
    </ligand>
</feature>
<gene>
    <name evidence="10" type="primary">lpxH</name>
    <name evidence="12" type="ORF">SAMN02745130_01818</name>
</gene>
<keyword evidence="6 10" id="KW-0378">Hydrolase</keyword>
<evidence type="ECO:0000256" key="10">
    <source>
        <dbReference type="HAMAP-Rule" id="MF_00575"/>
    </source>
</evidence>
<dbReference type="RefSeq" id="WP_078922287.1">
    <property type="nucleotide sequence ID" value="NZ_FUYB01000007.1"/>
</dbReference>
<comment type="subcellular location">
    <subcellularLocation>
        <location evidence="10">Cell inner membrane</location>
        <topology evidence="10">Peripheral membrane protein</topology>
        <orientation evidence="10">Cytoplasmic side</orientation>
    </subcellularLocation>
</comment>
<dbReference type="EMBL" id="FUYB01000007">
    <property type="protein sequence ID" value="SKA77996.1"/>
    <property type="molecule type" value="Genomic_DNA"/>
</dbReference>
<accession>A0A1T4WKW9</accession>
<feature type="binding site" evidence="10">
    <location>
        <position position="10"/>
    </location>
    <ligand>
        <name>Mn(2+)</name>
        <dbReference type="ChEBI" id="CHEBI:29035"/>
        <label>1</label>
    </ligand>
</feature>
<keyword evidence="1 10" id="KW-1003">Cell membrane</keyword>
<dbReference type="GO" id="GO:0008758">
    <property type="term" value="F:UDP-2,3-diacylglucosamine hydrolase activity"/>
    <property type="evidence" value="ECO:0007669"/>
    <property type="project" value="UniProtKB-UniRule"/>
</dbReference>
<dbReference type="PANTHER" id="PTHR34990">
    <property type="entry name" value="UDP-2,3-DIACYLGLUCOSAMINE HYDROLASE-RELATED"/>
    <property type="match status" value="1"/>
</dbReference>
<evidence type="ECO:0000256" key="4">
    <source>
        <dbReference type="ARBA" id="ARBA00022556"/>
    </source>
</evidence>
<dbReference type="EC" id="3.6.1.54" evidence="10"/>
<evidence type="ECO:0000256" key="2">
    <source>
        <dbReference type="ARBA" id="ARBA00022516"/>
    </source>
</evidence>
<dbReference type="OrthoDB" id="9783283at2"/>
<feature type="binding site" evidence="10">
    <location>
        <position position="126"/>
    </location>
    <ligand>
        <name>substrate</name>
    </ligand>
</feature>
<dbReference type="InterPro" id="IPR010138">
    <property type="entry name" value="UDP-diacylglucosamine_Hdrlase"/>
</dbReference>
<keyword evidence="5 10" id="KW-0479">Metal-binding</keyword>
<dbReference type="InterPro" id="IPR043461">
    <property type="entry name" value="LpxH-like"/>
</dbReference>
<feature type="binding site" evidence="10">
    <location>
        <position position="199"/>
    </location>
    <ligand>
        <name>substrate</name>
    </ligand>
</feature>
<dbReference type="Gene3D" id="3.60.21.10">
    <property type="match status" value="1"/>
</dbReference>
<feature type="binding site" evidence="10">
    <location>
        <begin position="83"/>
        <end position="84"/>
    </location>
    <ligand>
        <name>substrate</name>
    </ligand>
</feature>
<proteinExistence type="inferred from homology"/>
<dbReference type="CDD" id="cd07398">
    <property type="entry name" value="MPP_YbbF-LpxH"/>
    <property type="match status" value="1"/>
</dbReference>
<feature type="binding site" evidence="10">
    <location>
        <position position="83"/>
    </location>
    <ligand>
        <name>Mn(2+)</name>
        <dbReference type="ChEBI" id="CHEBI:29035"/>
        <label>2</label>
    </ligand>
</feature>
<dbReference type="InterPro" id="IPR029052">
    <property type="entry name" value="Metallo-depent_PP-like"/>
</dbReference>
<dbReference type="NCBIfam" id="TIGR01854">
    <property type="entry name" value="lipid_A_lpxH"/>
    <property type="match status" value="1"/>
</dbReference>
<keyword evidence="8 10" id="KW-0472">Membrane</keyword>
<keyword evidence="3 10" id="KW-0997">Cell inner membrane</keyword>
<name>A0A1T4WKW9_9GAMM</name>
<keyword evidence="4 10" id="KW-0441">Lipid A biosynthesis</keyword>
<reference evidence="13" key="1">
    <citation type="submission" date="2017-02" db="EMBL/GenBank/DDBJ databases">
        <authorList>
            <person name="Varghese N."/>
            <person name="Submissions S."/>
        </authorList>
    </citation>
    <scope>NUCLEOTIDE SEQUENCE [LARGE SCALE GENOMIC DNA]</scope>
    <source>
        <strain evidence="13">ATCC 49788</strain>
    </source>
</reference>
<evidence type="ECO:0000256" key="8">
    <source>
        <dbReference type="ARBA" id="ARBA00023136"/>
    </source>
</evidence>
<comment type="function">
    <text evidence="10">Hydrolyzes the pyrophosphate bond of UDP-2,3-diacylglucosamine to yield 2,3-diacylglucosamine 1-phosphate (lipid X) and UMP by catalyzing the attack of water at the alpha-P atom. Involved in the biosynthesis of lipid A, a phosphorylated glycolipid that anchors the lipopolysaccharide to the outer membrane of the cell.</text>
</comment>
<dbReference type="GO" id="GO:0009245">
    <property type="term" value="P:lipid A biosynthetic process"/>
    <property type="evidence" value="ECO:0007669"/>
    <property type="project" value="UniProtKB-UniRule"/>
</dbReference>
<feature type="domain" description="Calcineurin-like phosphoesterase" evidence="11">
    <location>
        <begin position="2"/>
        <end position="203"/>
    </location>
</feature>
<dbReference type="STRING" id="92487.SAMN02745130_01818"/>
<sequence>MATWFISDLHLEPARPASTQILLSFLQHLGGEADALYILGDLFEYWIGDDFLQTPLGQQVLPILQAIKAVTEKGIPVYVQHGNRDFLLAEQFAELAACQLLPEQQVIDLYGIPTLIMHGDLLCTDDLDYQQARLLFRSPQWQQQILALSIPERLQYAQSLRRQSQQTTQAKPEDILDANQNAIEAAMRAAQVTQLIHGHTHRPAIHEFELDGQAAKRIVLGDWYQQASFLRVDAQGLRLSAKFD</sequence>
<protein>
    <recommendedName>
        <fullName evidence="10">UDP-2,3-diacylglucosamine hydrolase</fullName>
        <ecNumber evidence="10">3.6.1.54</ecNumber>
    </recommendedName>
    <alternativeName>
        <fullName evidence="10">UDP-2,3-diacylglucosamine diphosphatase</fullName>
    </alternativeName>
</protein>
<feature type="binding site" evidence="10">
    <location>
        <position position="199"/>
    </location>
    <ligand>
        <name>Mn(2+)</name>
        <dbReference type="ChEBI" id="CHEBI:29035"/>
        <label>2</label>
    </ligand>
</feature>
<comment type="pathway">
    <text evidence="10">Glycolipid biosynthesis; lipid IV(A) biosynthesis; lipid IV(A) from (3R)-3-hydroxytetradecanoyl-[acyl-carrier-protein] and UDP-N-acetyl-alpha-D-glucosamine: step 4/6.</text>
</comment>
<dbReference type="GO" id="GO:0030145">
    <property type="term" value="F:manganese ion binding"/>
    <property type="evidence" value="ECO:0007669"/>
    <property type="project" value="UniProtKB-UniRule"/>
</dbReference>
<feature type="binding site" evidence="10">
    <location>
        <position position="168"/>
    </location>
    <ligand>
        <name>substrate</name>
    </ligand>
</feature>
<comment type="catalytic activity">
    <reaction evidence="10">
        <text>UDP-2-N,3-O-bis[(3R)-3-hydroxytetradecanoyl]-alpha-D-glucosamine + H2O = 2-N,3-O-bis[(3R)-3-hydroxytetradecanoyl]-alpha-D-glucosaminyl 1-phosphate + UMP + 2 H(+)</text>
        <dbReference type="Rhea" id="RHEA:25213"/>
        <dbReference type="ChEBI" id="CHEBI:15377"/>
        <dbReference type="ChEBI" id="CHEBI:15378"/>
        <dbReference type="ChEBI" id="CHEBI:57865"/>
        <dbReference type="ChEBI" id="CHEBI:57957"/>
        <dbReference type="ChEBI" id="CHEBI:78847"/>
        <dbReference type="EC" id="3.6.1.54"/>
    </reaction>
</comment>
<feature type="binding site" evidence="10">
    <location>
        <position position="118"/>
    </location>
    <ligand>
        <name>Mn(2+)</name>
        <dbReference type="ChEBI" id="CHEBI:29035"/>
        <label>2</label>
    </ligand>
</feature>
<evidence type="ECO:0000256" key="9">
    <source>
        <dbReference type="ARBA" id="ARBA00023211"/>
    </source>
</evidence>
<comment type="cofactor">
    <cofactor evidence="10">
        <name>Mn(2+)</name>
        <dbReference type="ChEBI" id="CHEBI:29035"/>
    </cofactor>
    <text evidence="10">Binds 2 Mn(2+) ions per subunit in a binuclear metal center.</text>
</comment>
<dbReference type="SUPFAM" id="SSF56300">
    <property type="entry name" value="Metallo-dependent phosphatases"/>
    <property type="match status" value="1"/>
</dbReference>
<dbReference type="NCBIfam" id="NF003743">
    <property type="entry name" value="PRK05340.1"/>
    <property type="match status" value="1"/>
</dbReference>
<keyword evidence="7 10" id="KW-0443">Lipid metabolism</keyword>
<evidence type="ECO:0000256" key="7">
    <source>
        <dbReference type="ARBA" id="ARBA00023098"/>
    </source>
</evidence>
<dbReference type="Pfam" id="PF00149">
    <property type="entry name" value="Metallophos"/>
    <property type="match status" value="1"/>
</dbReference>
<keyword evidence="9 10" id="KW-0464">Manganese</keyword>
<dbReference type="GO" id="GO:0005737">
    <property type="term" value="C:cytoplasm"/>
    <property type="evidence" value="ECO:0007669"/>
    <property type="project" value="InterPro"/>
</dbReference>
<feature type="binding site" evidence="10">
    <location>
        <position position="171"/>
    </location>
    <ligand>
        <name>substrate</name>
    </ligand>
</feature>
<evidence type="ECO:0000313" key="13">
    <source>
        <dbReference type="Proteomes" id="UP000190460"/>
    </source>
</evidence>
<feature type="binding site" evidence="10">
    <location>
        <position position="164"/>
    </location>
    <ligand>
        <name>substrate</name>
    </ligand>
</feature>
<evidence type="ECO:0000256" key="6">
    <source>
        <dbReference type="ARBA" id="ARBA00022801"/>
    </source>
</evidence>
<evidence type="ECO:0000259" key="11">
    <source>
        <dbReference type="Pfam" id="PF00149"/>
    </source>
</evidence>
<comment type="similarity">
    <text evidence="10">Belongs to the LpxH family.</text>
</comment>
<evidence type="ECO:0000256" key="1">
    <source>
        <dbReference type="ARBA" id="ARBA00022475"/>
    </source>
</evidence>
<keyword evidence="2 10" id="KW-0444">Lipid biosynthesis</keyword>
<evidence type="ECO:0000313" key="12">
    <source>
        <dbReference type="EMBL" id="SKA77996.1"/>
    </source>
</evidence>
<dbReference type="PANTHER" id="PTHR34990:SF1">
    <property type="entry name" value="UDP-2,3-DIACYLGLUCOSAMINE HYDROLASE"/>
    <property type="match status" value="1"/>
</dbReference>